<comment type="caution">
    <text evidence="1">The sequence shown here is derived from an EMBL/GenBank/DDBJ whole genome shotgun (WGS) entry which is preliminary data.</text>
</comment>
<sequence length="169" mass="18990">KLRREVALERCTFKEISKFFKKYNEEERNEILYGSDYETASLSTSSSFISTSSTSSGPTTKTTKVHPIRHTKSKPSKGLIIMDGHLDGPKTLKIVALFKFLNPNLKLPGRRALSGCILSLYSEELQRQHIVEAKKHETGNTLIFDSWKNASFQEILGSILITSKGKVLV</sequence>
<dbReference type="EMBL" id="CAJVQB010080662">
    <property type="protein sequence ID" value="CAG8845718.1"/>
    <property type="molecule type" value="Genomic_DNA"/>
</dbReference>
<dbReference type="Proteomes" id="UP000789901">
    <property type="component" value="Unassembled WGS sequence"/>
</dbReference>
<protein>
    <submittedName>
        <fullName evidence="1">947_t:CDS:1</fullName>
    </submittedName>
</protein>
<keyword evidence="2" id="KW-1185">Reference proteome</keyword>
<accession>A0ABN7X2J2</accession>
<proteinExistence type="predicted"/>
<name>A0ABN7X2J2_GIGMA</name>
<evidence type="ECO:0000313" key="2">
    <source>
        <dbReference type="Proteomes" id="UP000789901"/>
    </source>
</evidence>
<organism evidence="1 2">
    <name type="scientific">Gigaspora margarita</name>
    <dbReference type="NCBI Taxonomy" id="4874"/>
    <lineage>
        <taxon>Eukaryota</taxon>
        <taxon>Fungi</taxon>
        <taxon>Fungi incertae sedis</taxon>
        <taxon>Mucoromycota</taxon>
        <taxon>Glomeromycotina</taxon>
        <taxon>Glomeromycetes</taxon>
        <taxon>Diversisporales</taxon>
        <taxon>Gigasporaceae</taxon>
        <taxon>Gigaspora</taxon>
    </lineage>
</organism>
<evidence type="ECO:0000313" key="1">
    <source>
        <dbReference type="EMBL" id="CAG8845718.1"/>
    </source>
</evidence>
<reference evidence="1 2" key="1">
    <citation type="submission" date="2021-06" db="EMBL/GenBank/DDBJ databases">
        <authorList>
            <person name="Kallberg Y."/>
            <person name="Tangrot J."/>
            <person name="Rosling A."/>
        </authorList>
    </citation>
    <scope>NUCLEOTIDE SEQUENCE [LARGE SCALE GENOMIC DNA]</scope>
    <source>
        <strain evidence="1 2">120-4 pot B 10/14</strain>
    </source>
</reference>
<gene>
    <name evidence="1" type="ORF">GMARGA_LOCUS37791</name>
</gene>
<feature type="non-terminal residue" evidence="1">
    <location>
        <position position="1"/>
    </location>
</feature>